<evidence type="ECO:0000313" key="2">
    <source>
        <dbReference type="Proteomes" id="UP001595555"/>
    </source>
</evidence>
<comment type="caution">
    <text evidence="1">The sequence shown here is derived from an EMBL/GenBank/DDBJ whole genome shotgun (WGS) entry which is preliminary data.</text>
</comment>
<dbReference type="Proteomes" id="UP001595555">
    <property type="component" value="Unassembled WGS sequence"/>
</dbReference>
<name>A0ABV7FFI0_9GAMM</name>
<evidence type="ECO:0000313" key="1">
    <source>
        <dbReference type="EMBL" id="MFC3116005.1"/>
    </source>
</evidence>
<accession>A0ABV7FFI0</accession>
<dbReference type="RefSeq" id="WP_378118863.1">
    <property type="nucleotide sequence ID" value="NZ_JBHRTF010000004.1"/>
</dbReference>
<protein>
    <submittedName>
        <fullName evidence="1">Uncharacterized protein</fullName>
    </submittedName>
</protein>
<reference evidence="2" key="1">
    <citation type="journal article" date="2019" name="Int. J. Syst. Evol. Microbiol.">
        <title>The Global Catalogue of Microorganisms (GCM) 10K type strain sequencing project: providing services to taxonomists for standard genome sequencing and annotation.</title>
        <authorList>
            <consortium name="The Broad Institute Genomics Platform"/>
            <consortium name="The Broad Institute Genome Sequencing Center for Infectious Disease"/>
            <person name="Wu L."/>
            <person name="Ma J."/>
        </authorList>
    </citation>
    <scope>NUCLEOTIDE SEQUENCE [LARGE SCALE GENOMIC DNA]</scope>
    <source>
        <strain evidence="2">KCTC 52237</strain>
    </source>
</reference>
<organism evidence="1 2">
    <name type="scientific">Cellvibrio fontiphilus</name>
    <dbReference type="NCBI Taxonomy" id="1815559"/>
    <lineage>
        <taxon>Bacteria</taxon>
        <taxon>Pseudomonadati</taxon>
        <taxon>Pseudomonadota</taxon>
        <taxon>Gammaproteobacteria</taxon>
        <taxon>Cellvibrionales</taxon>
        <taxon>Cellvibrionaceae</taxon>
        <taxon>Cellvibrio</taxon>
    </lineage>
</organism>
<sequence length="236" mass="27096">MKKILPVLIALSLCLFGCKGESDSPEKTIKSHQFQWASFEQYKIKNLINEKLVSKAKFPDELNFDESEFYRKKNNLQKTLLQLEKAGKEKCDKKLLPEDANDSLPRQIRNMDGGAIITDPDWDKYHSIRSSKEYIDCVSNERNSKEILDLKASLDKEEALRTKRANFIENVKKNSDHVLRKLVAEYAETNQLDLVILRQSDSVIYNKNDGVLDITNQLEAYVEANIDALANTLTQP</sequence>
<gene>
    <name evidence="1" type="ORF">ACFODX_10585</name>
</gene>
<proteinExistence type="predicted"/>
<dbReference type="EMBL" id="JBHRTF010000004">
    <property type="protein sequence ID" value="MFC3116005.1"/>
    <property type="molecule type" value="Genomic_DNA"/>
</dbReference>
<keyword evidence="2" id="KW-1185">Reference proteome</keyword>